<dbReference type="SUPFAM" id="SSF50630">
    <property type="entry name" value="Acid proteases"/>
    <property type="match status" value="1"/>
</dbReference>
<keyword evidence="1" id="KW-0677">Repeat</keyword>
<feature type="signal peptide" evidence="4">
    <location>
        <begin position="1"/>
        <end position="17"/>
    </location>
</feature>
<keyword evidence="5" id="KW-0645">Protease</keyword>
<dbReference type="Pfam" id="PF13374">
    <property type="entry name" value="TPR_10"/>
    <property type="match status" value="1"/>
</dbReference>
<evidence type="ECO:0000256" key="4">
    <source>
        <dbReference type="SAM" id="SignalP"/>
    </source>
</evidence>
<dbReference type="InterPro" id="IPR001969">
    <property type="entry name" value="Aspartic_peptidase_AS"/>
</dbReference>
<dbReference type="EMBL" id="AGEK01000032">
    <property type="protein sequence ID" value="EHO68657.1"/>
    <property type="molecule type" value="Genomic_DNA"/>
</dbReference>
<dbReference type="HOGENOM" id="CLU_451176_0_0_10"/>
<dbReference type="Pfam" id="PF13181">
    <property type="entry name" value="TPR_8"/>
    <property type="match status" value="3"/>
</dbReference>
<feature type="chain" id="PRO_5003550001" evidence="4">
    <location>
        <begin position="18"/>
        <end position="605"/>
    </location>
</feature>
<dbReference type="PROSITE" id="PS50293">
    <property type="entry name" value="TPR_REGION"/>
    <property type="match status" value="1"/>
</dbReference>
<keyword evidence="2 3" id="KW-0802">TPR repeat</keyword>
<dbReference type="InterPro" id="IPR050498">
    <property type="entry name" value="Ycf3"/>
</dbReference>
<accession>H1HP17</accession>
<dbReference type="OrthoDB" id="1083244at2"/>
<evidence type="ECO:0000256" key="1">
    <source>
        <dbReference type="ARBA" id="ARBA00022737"/>
    </source>
</evidence>
<dbReference type="Pfam" id="PF13975">
    <property type="entry name" value="gag-asp_proteas"/>
    <property type="match status" value="1"/>
</dbReference>
<dbReference type="SMART" id="SM00028">
    <property type="entry name" value="TPR"/>
    <property type="match status" value="9"/>
</dbReference>
<name>H1HP17_9BACT</name>
<dbReference type="GO" id="GO:0004190">
    <property type="term" value="F:aspartic-type endopeptidase activity"/>
    <property type="evidence" value="ECO:0007669"/>
    <property type="project" value="InterPro"/>
</dbReference>
<dbReference type="PANTHER" id="PTHR44858">
    <property type="entry name" value="TETRATRICOPEPTIDE REPEAT PROTEIN 6"/>
    <property type="match status" value="1"/>
</dbReference>
<feature type="repeat" description="TPR" evidence="3">
    <location>
        <begin position="301"/>
        <end position="334"/>
    </location>
</feature>
<dbReference type="Gene3D" id="1.25.40.10">
    <property type="entry name" value="Tetratricopeptide repeat domain"/>
    <property type="match status" value="3"/>
</dbReference>
<dbReference type="GO" id="GO:0006508">
    <property type="term" value="P:proteolysis"/>
    <property type="evidence" value="ECO:0007669"/>
    <property type="project" value="UniProtKB-KW"/>
</dbReference>
<dbReference type="AlphaFoldDB" id="H1HP17"/>
<dbReference type="SUPFAM" id="SSF48452">
    <property type="entry name" value="TPR-like"/>
    <property type="match status" value="3"/>
</dbReference>
<reference evidence="5 6" key="1">
    <citation type="submission" date="2011-12" db="EMBL/GenBank/DDBJ databases">
        <title>The Genome Sequence of Prevotella maculosa OT 289.</title>
        <authorList>
            <consortium name="The Broad Institute Genome Sequencing Platform"/>
            <person name="Earl A."/>
            <person name="Ward D."/>
            <person name="Feldgarden M."/>
            <person name="Gevers D."/>
            <person name="Izard J."/>
            <person name="Blanton J.M."/>
            <person name="Mathney J."/>
            <person name="Tanner A.C."/>
            <person name="Dewhirst F.E."/>
            <person name="Young S.K."/>
            <person name="Zeng Q."/>
            <person name="Gargeya S."/>
            <person name="Fitzgerald M."/>
            <person name="Haas B."/>
            <person name="Abouelleil A."/>
            <person name="Alvarado L."/>
            <person name="Arachchi H.M."/>
            <person name="Berlin A."/>
            <person name="Chapman S.B."/>
            <person name="Gearin G."/>
            <person name="Goldberg J."/>
            <person name="Griggs A."/>
            <person name="Gujja S."/>
            <person name="Hansen M."/>
            <person name="Heiman D."/>
            <person name="Howarth C."/>
            <person name="Larimer J."/>
            <person name="Lui A."/>
            <person name="MacDonald P.J.P."/>
            <person name="McCowen C."/>
            <person name="Montmayeur A."/>
            <person name="Murphy C."/>
            <person name="Neiman D."/>
            <person name="Pearson M."/>
            <person name="Priest M."/>
            <person name="Roberts A."/>
            <person name="Saif S."/>
            <person name="Shea T."/>
            <person name="Sisk P."/>
            <person name="Stolte C."/>
            <person name="Sykes S."/>
            <person name="Wortman J."/>
            <person name="Nusbaum C."/>
            <person name="Birren B."/>
        </authorList>
    </citation>
    <scope>NUCLEOTIDE SEQUENCE [LARGE SCALE GENOMIC DNA]</scope>
    <source>
        <strain evidence="5 6">OT 289</strain>
    </source>
</reference>
<dbReference type="CDD" id="cd05483">
    <property type="entry name" value="retropepsin_like_bacteria"/>
    <property type="match status" value="1"/>
</dbReference>
<dbReference type="Gene3D" id="2.40.70.10">
    <property type="entry name" value="Acid Proteases"/>
    <property type="match status" value="1"/>
</dbReference>
<dbReference type="PATRIC" id="fig|999422.3.peg.2010"/>
<dbReference type="InterPro" id="IPR021109">
    <property type="entry name" value="Peptidase_aspartic_dom_sf"/>
</dbReference>
<keyword evidence="6" id="KW-1185">Reference proteome</keyword>
<dbReference type="InterPro" id="IPR019734">
    <property type="entry name" value="TPR_rpt"/>
</dbReference>
<comment type="caution">
    <text evidence="5">The sequence shown here is derived from an EMBL/GenBank/DDBJ whole genome shotgun (WGS) entry which is preliminary data.</text>
</comment>
<sequence>MKKILLFVILVINATFASGQVTIEMTAKGKVYSLPGKVNGLKLNFIFDTGASEVYLSMTEAMFMLKNGYLKQNDFTGTSHSQIGNGEIVENTTVLLREVEIGGIKIQNVKAAISHNLEAPLLLGQSAIQKLGPIQLDGNKLIIQNGKGFESDKQAISLYYKAFQYIEAEKYETAISILNESMKYAVEEKTKSLIYGEMATAYYRSNQKELAIKYCHKALGEDNMNEQAGYNLGVYLYKMGKMEQAENALLQQISKFEKIPVFDKDLRAASYSYLAEIQYNKGEYLNAETNYQKSLDLCPNPMAYLGLGDVYLQREDFSKATENYEKGIAYEPNRPSNIKRYFQLGLSCYFGKQTDKARDAFNSCIYTMRKNNELFTQALTSNNEELKIEYEQLTWFTMMSTLWLARTAKSAQECISYYNNILEIQPIKDKIEPQDYINLAGAYHTLKDTNKAQSILEKAKAIFPTDINIMFSSSLLMEDNDPRRIELLQNILKYEYQIQPQTFDYATVYNNIAWTYCCLKQYAKGLSFAEKSVQLCAEHGYSWETLGELYFFLERYEDCIKAMTKCLSCLDKRSYKSALNFRGNSLIIIGKKKEGKKDLNDASKL</sequence>
<dbReference type="Proteomes" id="UP000003167">
    <property type="component" value="Unassembled WGS sequence"/>
</dbReference>
<evidence type="ECO:0000313" key="6">
    <source>
        <dbReference type="Proteomes" id="UP000003167"/>
    </source>
</evidence>
<keyword evidence="4" id="KW-0732">Signal</keyword>
<dbReference type="PANTHER" id="PTHR44858:SF18">
    <property type="entry name" value="TETRATRICOPEPTIDE REPEAT (TPR) PROTEIN"/>
    <property type="match status" value="1"/>
</dbReference>
<protein>
    <submittedName>
        <fullName evidence="5">TIGR02281 family clan AA aspartic protease</fullName>
    </submittedName>
</protein>
<dbReference type="InterPro" id="IPR034122">
    <property type="entry name" value="Retropepsin-like_bacterial"/>
</dbReference>
<evidence type="ECO:0000256" key="2">
    <source>
        <dbReference type="ARBA" id="ARBA00022803"/>
    </source>
</evidence>
<keyword evidence="5" id="KW-0378">Hydrolase</keyword>
<gene>
    <name evidence="5" type="ORF">HMPREF9944_01911</name>
</gene>
<proteinExistence type="predicted"/>
<evidence type="ECO:0000256" key="3">
    <source>
        <dbReference type="PROSITE-ProRule" id="PRU00339"/>
    </source>
</evidence>
<dbReference type="PROSITE" id="PS00141">
    <property type="entry name" value="ASP_PROTEASE"/>
    <property type="match status" value="1"/>
</dbReference>
<organism evidence="5 6">
    <name type="scientific">Segatella maculosa OT 289</name>
    <dbReference type="NCBI Taxonomy" id="999422"/>
    <lineage>
        <taxon>Bacteria</taxon>
        <taxon>Pseudomonadati</taxon>
        <taxon>Bacteroidota</taxon>
        <taxon>Bacteroidia</taxon>
        <taxon>Bacteroidales</taxon>
        <taxon>Prevotellaceae</taxon>
        <taxon>Segatella</taxon>
    </lineage>
</organism>
<dbReference type="PROSITE" id="PS50005">
    <property type="entry name" value="TPR"/>
    <property type="match status" value="1"/>
</dbReference>
<dbReference type="InterPro" id="IPR011990">
    <property type="entry name" value="TPR-like_helical_dom_sf"/>
</dbReference>
<dbReference type="RefSeq" id="WP_008565932.1">
    <property type="nucleotide sequence ID" value="NZ_JH594506.1"/>
</dbReference>
<dbReference type="STRING" id="999422.HMPREF9944_01911"/>
<evidence type="ECO:0000313" key="5">
    <source>
        <dbReference type="EMBL" id="EHO68657.1"/>
    </source>
</evidence>